<reference evidence="2" key="1">
    <citation type="journal article" date="2019" name="Int. J. Syst. Evol. Microbiol.">
        <title>The Global Catalogue of Microorganisms (GCM) 10K type strain sequencing project: providing services to taxonomists for standard genome sequencing and annotation.</title>
        <authorList>
            <consortium name="The Broad Institute Genomics Platform"/>
            <consortium name="The Broad Institute Genome Sequencing Center for Infectious Disease"/>
            <person name="Wu L."/>
            <person name="Ma J."/>
        </authorList>
    </citation>
    <scope>NUCLEOTIDE SEQUENCE [LARGE SCALE GENOMIC DNA]</scope>
    <source>
        <strain evidence="2">CCUG 53816</strain>
    </source>
</reference>
<accession>A0ABV7ZJS4</accession>
<keyword evidence="2" id="KW-1185">Reference proteome</keyword>
<gene>
    <name evidence="1" type="ORF">ACFOPX_05275</name>
</gene>
<proteinExistence type="predicted"/>
<dbReference type="EMBL" id="JBHRZO010000036">
    <property type="protein sequence ID" value="MFC3847939.1"/>
    <property type="molecule type" value="Genomic_DNA"/>
</dbReference>
<dbReference type="Proteomes" id="UP001595783">
    <property type="component" value="Unassembled WGS sequence"/>
</dbReference>
<protein>
    <recommendedName>
        <fullName evidence="3">Methyl-accepting chemotaxis protein</fullName>
    </recommendedName>
</protein>
<dbReference type="RefSeq" id="WP_382262633.1">
    <property type="nucleotide sequence ID" value="NZ_JBHRZO010000036.1"/>
</dbReference>
<evidence type="ECO:0008006" key="3">
    <source>
        <dbReference type="Google" id="ProtNLM"/>
    </source>
</evidence>
<sequence>MFKNMTLRNKMVLAIGSVLATLIIVMSYVVSYKVERLLEEEALNRLQAQVRNAGQGVQASIARASALAYLKSRALKR</sequence>
<evidence type="ECO:0000313" key="2">
    <source>
        <dbReference type="Proteomes" id="UP001595783"/>
    </source>
</evidence>
<name>A0ABV7ZJS4_9HELI</name>
<organism evidence="1 2">
    <name type="scientific">Helicobacter baculiformis</name>
    <dbReference type="NCBI Taxonomy" id="427351"/>
    <lineage>
        <taxon>Bacteria</taxon>
        <taxon>Pseudomonadati</taxon>
        <taxon>Campylobacterota</taxon>
        <taxon>Epsilonproteobacteria</taxon>
        <taxon>Campylobacterales</taxon>
        <taxon>Helicobacteraceae</taxon>
        <taxon>Helicobacter</taxon>
    </lineage>
</organism>
<evidence type="ECO:0000313" key="1">
    <source>
        <dbReference type="EMBL" id="MFC3847939.1"/>
    </source>
</evidence>
<comment type="caution">
    <text evidence="1">The sequence shown here is derived from an EMBL/GenBank/DDBJ whole genome shotgun (WGS) entry which is preliminary data.</text>
</comment>